<dbReference type="EMBL" id="JXTB01000002">
    <property type="protein sequence ID" value="PON80222.1"/>
    <property type="molecule type" value="Genomic_DNA"/>
</dbReference>
<keyword evidence="3" id="KW-1185">Reference proteome</keyword>
<comment type="caution">
    <text evidence="2">The sequence shown here is derived from an EMBL/GenBank/DDBJ whole genome shotgun (WGS) entry which is preliminary data.</text>
</comment>
<dbReference type="AlphaFoldDB" id="A0A2P5E3W4"/>
<reference evidence="3" key="1">
    <citation type="submission" date="2016-06" db="EMBL/GenBank/DDBJ databases">
        <title>Parallel loss of symbiosis genes in relatives of nitrogen-fixing non-legume Parasponia.</title>
        <authorList>
            <person name="Van Velzen R."/>
            <person name="Holmer R."/>
            <person name="Bu F."/>
            <person name="Rutten L."/>
            <person name="Van Zeijl A."/>
            <person name="Liu W."/>
            <person name="Santuari L."/>
            <person name="Cao Q."/>
            <person name="Sharma T."/>
            <person name="Shen D."/>
            <person name="Roswanjaya Y."/>
            <person name="Wardhani T."/>
            <person name="Kalhor M.S."/>
            <person name="Jansen J."/>
            <person name="Van den Hoogen J."/>
            <person name="Gungor B."/>
            <person name="Hartog M."/>
            <person name="Hontelez J."/>
            <person name="Verver J."/>
            <person name="Yang W.-C."/>
            <person name="Schijlen E."/>
            <person name="Repin R."/>
            <person name="Schilthuizen M."/>
            <person name="Schranz E."/>
            <person name="Heidstra R."/>
            <person name="Miyata K."/>
            <person name="Fedorova E."/>
            <person name="Kohlen W."/>
            <person name="Bisseling T."/>
            <person name="Smit S."/>
            <person name="Geurts R."/>
        </authorList>
    </citation>
    <scope>NUCLEOTIDE SEQUENCE [LARGE SCALE GENOMIC DNA]</scope>
    <source>
        <strain evidence="3">cv. WU1-14</strain>
    </source>
</reference>
<organism evidence="2 3">
    <name type="scientific">Parasponia andersonii</name>
    <name type="common">Sponia andersonii</name>
    <dbReference type="NCBI Taxonomy" id="3476"/>
    <lineage>
        <taxon>Eukaryota</taxon>
        <taxon>Viridiplantae</taxon>
        <taxon>Streptophyta</taxon>
        <taxon>Embryophyta</taxon>
        <taxon>Tracheophyta</taxon>
        <taxon>Spermatophyta</taxon>
        <taxon>Magnoliopsida</taxon>
        <taxon>eudicotyledons</taxon>
        <taxon>Gunneridae</taxon>
        <taxon>Pentapetalae</taxon>
        <taxon>rosids</taxon>
        <taxon>fabids</taxon>
        <taxon>Rosales</taxon>
        <taxon>Cannabaceae</taxon>
        <taxon>Parasponia</taxon>
    </lineage>
</organism>
<evidence type="ECO:0000313" key="3">
    <source>
        <dbReference type="Proteomes" id="UP000237105"/>
    </source>
</evidence>
<gene>
    <name evidence="2" type="ORF">PanWU01x14_006720</name>
</gene>
<evidence type="ECO:0000313" key="2">
    <source>
        <dbReference type="EMBL" id="PON80222.1"/>
    </source>
</evidence>
<evidence type="ECO:0000256" key="1">
    <source>
        <dbReference type="SAM" id="MobiDB-lite"/>
    </source>
</evidence>
<feature type="compositionally biased region" description="Basic and acidic residues" evidence="1">
    <location>
        <begin position="34"/>
        <end position="49"/>
    </location>
</feature>
<name>A0A2P5E3W4_PARAD</name>
<proteinExistence type="predicted"/>
<feature type="region of interest" description="Disordered" evidence="1">
    <location>
        <begin position="29"/>
        <end position="74"/>
    </location>
</feature>
<sequence length="74" mass="7838">MKWLEEEVFGTRGVLKDGQHNCHGATFAKGGGLAEERGIGARAAEDREANGSGGGGNGVEEEEEGQEANEYWNS</sequence>
<accession>A0A2P5E3W4</accession>
<protein>
    <submittedName>
        <fullName evidence="2">Uncharacterized protein</fullName>
    </submittedName>
</protein>
<dbReference type="Proteomes" id="UP000237105">
    <property type="component" value="Unassembled WGS sequence"/>
</dbReference>